<dbReference type="RefSeq" id="WP_034657057.1">
    <property type="nucleotide sequence ID" value="NZ_BJLD01000001.1"/>
</dbReference>
<name>A0AAQ1TX91_CORST</name>
<dbReference type="AlphaFoldDB" id="A0AAQ1TX91"/>
<accession>A0AAQ1TX91</accession>
<evidence type="ECO:0000313" key="2">
    <source>
        <dbReference type="Proteomes" id="UP000315234"/>
    </source>
</evidence>
<gene>
    <name evidence="1" type="ORF">Cst04h_02650</name>
</gene>
<comment type="caution">
    <text evidence="1">The sequence shown here is derived from an EMBL/GenBank/DDBJ whole genome shotgun (WGS) entry which is preliminary data.</text>
</comment>
<dbReference type="Proteomes" id="UP000315234">
    <property type="component" value="Unassembled WGS sequence"/>
</dbReference>
<evidence type="ECO:0000313" key="1">
    <source>
        <dbReference type="EMBL" id="GEA42095.1"/>
    </source>
</evidence>
<protein>
    <submittedName>
        <fullName evidence="1">Uncharacterized protein</fullName>
    </submittedName>
</protein>
<organism evidence="1 2">
    <name type="scientific">Corynebacterium striatum</name>
    <dbReference type="NCBI Taxonomy" id="43770"/>
    <lineage>
        <taxon>Bacteria</taxon>
        <taxon>Bacillati</taxon>
        <taxon>Actinomycetota</taxon>
        <taxon>Actinomycetes</taxon>
        <taxon>Mycobacteriales</taxon>
        <taxon>Corynebacteriaceae</taxon>
        <taxon>Corynebacterium</taxon>
    </lineage>
</organism>
<reference evidence="1 2" key="1">
    <citation type="submission" date="2019-06" db="EMBL/GenBank/DDBJ databases">
        <title>Draft genome sequence of Corynebacterium striatum NBRC 15291.</title>
        <authorList>
            <person name="Miura T."/>
            <person name="Furukawa M."/>
            <person name="Shimamura M."/>
            <person name="Ohyama Y."/>
            <person name="Yamazoe A."/>
            <person name="Kawasaki H."/>
        </authorList>
    </citation>
    <scope>NUCLEOTIDE SEQUENCE [LARGE SCALE GENOMIC DNA]</scope>
    <source>
        <strain evidence="1 2">NBRC 15291</strain>
    </source>
</reference>
<dbReference type="EMBL" id="BJLD01000001">
    <property type="protein sequence ID" value="GEA42095.1"/>
    <property type="molecule type" value="Genomic_DNA"/>
</dbReference>
<proteinExistence type="predicted"/>
<sequence>MTKTLADMTPEQRANCVGMWCEVAGQLEILAEPDGMVDYHDTAILHSVKRNGGEYVLAKNVTPRFDLPRAWNPDGTPSAGDWEQA</sequence>